<dbReference type="Gene3D" id="2.60.200.20">
    <property type="match status" value="1"/>
</dbReference>
<dbReference type="CDD" id="cd00060">
    <property type="entry name" value="FHA"/>
    <property type="match status" value="1"/>
</dbReference>
<dbReference type="Proteomes" id="UP000309215">
    <property type="component" value="Unassembled WGS sequence"/>
</dbReference>
<name>A0A4U1IQF7_9BACT</name>
<evidence type="ECO:0000259" key="7">
    <source>
        <dbReference type="PROSITE" id="PS50045"/>
    </source>
</evidence>
<feature type="domain" description="FHA" evidence="6">
    <location>
        <begin position="199"/>
        <end position="249"/>
    </location>
</feature>
<evidence type="ECO:0000256" key="1">
    <source>
        <dbReference type="ARBA" id="ARBA00022741"/>
    </source>
</evidence>
<dbReference type="Gene3D" id="3.40.50.300">
    <property type="entry name" value="P-loop containing nucleotide triphosphate hydrolases"/>
    <property type="match status" value="1"/>
</dbReference>
<dbReference type="PROSITE" id="PS00675">
    <property type="entry name" value="SIGMA54_INTERACT_1"/>
    <property type="match status" value="1"/>
</dbReference>
<dbReference type="FunFam" id="3.40.50.300:FF:000006">
    <property type="entry name" value="DNA-binding transcriptional regulator NtrC"/>
    <property type="match status" value="1"/>
</dbReference>
<dbReference type="SUPFAM" id="SSF49879">
    <property type="entry name" value="SMAD/FHA domain"/>
    <property type="match status" value="1"/>
</dbReference>
<keyword evidence="1" id="KW-0547">Nucleotide-binding</keyword>
<dbReference type="InterPro" id="IPR003593">
    <property type="entry name" value="AAA+_ATPase"/>
</dbReference>
<protein>
    <submittedName>
        <fullName evidence="8">FHA domain-containing protein</fullName>
    </submittedName>
</protein>
<dbReference type="PROSITE" id="PS00676">
    <property type="entry name" value="SIGMA54_INTERACT_2"/>
    <property type="match status" value="1"/>
</dbReference>
<accession>A0A4U1IQF7</accession>
<dbReference type="SUPFAM" id="SSF52540">
    <property type="entry name" value="P-loop containing nucleoside triphosphate hydrolases"/>
    <property type="match status" value="1"/>
</dbReference>
<dbReference type="GO" id="GO:0005524">
    <property type="term" value="F:ATP binding"/>
    <property type="evidence" value="ECO:0007669"/>
    <property type="project" value="UniProtKB-KW"/>
</dbReference>
<dbReference type="EMBL" id="SSMQ01000087">
    <property type="protein sequence ID" value="TKC96446.1"/>
    <property type="molecule type" value="Genomic_DNA"/>
</dbReference>
<comment type="caution">
    <text evidence="8">The sequence shown here is derived from an EMBL/GenBank/DDBJ whole genome shotgun (WGS) entry which is preliminary data.</text>
</comment>
<dbReference type="Pfam" id="PF25601">
    <property type="entry name" value="AAA_lid_14"/>
    <property type="match status" value="1"/>
</dbReference>
<dbReference type="PRINTS" id="PR01590">
    <property type="entry name" value="HTHFIS"/>
</dbReference>
<dbReference type="AlphaFoldDB" id="A0A4U1IQF7"/>
<evidence type="ECO:0000256" key="2">
    <source>
        <dbReference type="ARBA" id="ARBA00022840"/>
    </source>
</evidence>
<dbReference type="InterPro" id="IPR002078">
    <property type="entry name" value="Sigma_54_int"/>
</dbReference>
<feature type="region of interest" description="Disordered" evidence="5">
    <location>
        <begin position="755"/>
        <end position="782"/>
    </location>
</feature>
<dbReference type="SMART" id="SM00240">
    <property type="entry name" value="FHA"/>
    <property type="match status" value="1"/>
</dbReference>
<evidence type="ECO:0000256" key="5">
    <source>
        <dbReference type="SAM" id="MobiDB-lite"/>
    </source>
</evidence>
<dbReference type="InterPro" id="IPR009057">
    <property type="entry name" value="Homeodomain-like_sf"/>
</dbReference>
<dbReference type="Pfam" id="PF00158">
    <property type="entry name" value="Sigma54_activat"/>
    <property type="match status" value="1"/>
</dbReference>
<dbReference type="GO" id="GO:0006355">
    <property type="term" value="P:regulation of DNA-templated transcription"/>
    <property type="evidence" value="ECO:0007669"/>
    <property type="project" value="InterPro"/>
</dbReference>
<dbReference type="InterPro" id="IPR000253">
    <property type="entry name" value="FHA_dom"/>
</dbReference>
<dbReference type="GO" id="GO:0043565">
    <property type="term" value="F:sequence-specific DNA binding"/>
    <property type="evidence" value="ECO:0007669"/>
    <property type="project" value="InterPro"/>
</dbReference>
<sequence length="782" mass="85462">MFAFDELHREQPAALVIDELVEHHEVRVRDVREHAELLLEAEQRRRVVLVKDLEGDARAVPEVDRLVHDAEPAGAEAAQDRESFARFVLFAWNAHDVRDAPGLMEPGRPFRIRRAPRIHAATSAGPAPALRPSTRAWRSTRLLDNNMGSRAAQITETIPLPPGGREVGAPLRQARTWPTLLVYHRDGTELVELRPGARQVIGRTSPSDVQIDDDSLSRQHARFTLLENGGVRVEDLGSLNGTWVQGERVTDGVARSGDEVMLGRVIITIEERAPEASLLPGLSSYERLRSTLEEEVVRARFFGRSAAILMVRAGGREGAHVSRWLARVETELRPIDKVGLYSLDAVAVLLPEATLSAACDIAQRISEPKEGGPTLLVGVAASPETATSAEKLLEGCRAALQRAAPGRPVHAMPGGPWTGGGPSGQPNTGEQPVVESAAMRQVFLTVARLARSSIPVLLQGETGTGKEVIARALHEQSPRHARPMICVNCGAIPQQLVESTLFGYERGAFTGALQQQKGIFEAAEGGTVFLDEVGELPLAAQAALLRVLETRRVARVGSTKEIDVDVRLIAATHRDLEAMATSGSFRLDLLFRLNTMTLDIPPLRERMEEIEPLAMRFLQLANQANERRIQRIQPDALALLRGYGWSGNVRELRNAIERAVVIAEGDSISVHDLPERVRAAGRLNAHHEKEVLVASAEPAPANDAGGLRTRMQNYEAQVIVEALRASQWNQTEAARRLDMPLRTLVHRMKVLGIKKLGFGTPEPPSQPPPSDDEGGSDDDLPV</sequence>
<dbReference type="Pfam" id="PF02954">
    <property type="entry name" value="HTH_8"/>
    <property type="match status" value="1"/>
</dbReference>
<dbReference type="InterPro" id="IPR008984">
    <property type="entry name" value="SMAD_FHA_dom_sf"/>
</dbReference>
<dbReference type="Gene3D" id="1.10.8.60">
    <property type="match status" value="1"/>
</dbReference>
<keyword evidence="4" id="KW-0804">Transcription</keyword>
<dbReference type="InterPro" id="IPR002197">
    <property type="entry name" value="HTH_Fis"/>
</dbReference>
<dbReference type="CDD" id="cd00009">
    <property type="entry name" value="AAA"/>
    <property type="match status" value="1"/>
</dbReference>
<evidence type="ECO:0000256" key="4">
    <source>
        <dbReference type="ARBA" id="ARBA00023163"/>
    </source>
</evidence>
<keyword evidence="3" id="KW-0805">Transcription regulation</keyword>
<evidence type="ECO:0000313" key="8">
    <source>
        <dbReference type="EMBL" id="TKC96446.1"/>
    </source>
</evidence>
<feature type="compositionally biased region" description="Acidic residues" evidence="5">
    <location>
        <begin position="770"/>
        <end position="782"/>
    </location>
</feature>
<evidence type="ECO:0000259" key="6">
    <source>
        <dbReference type="PROSITE" id="PS50006"/>
    </source>
</evidence>
<dbReference type="PROSITE" id="PS50045">
    <property type="entry name" value="SIGMA54_INTERACT_4"/>
    <property type="match status" value="1"/>
</dbReference>
<dbReference type="PROSITE" id="PS50006">
    <property type="entry name" value="FHA_DOMAIN"/>
    <property type="match status" value="1"/>
</dbReference>
<organism evidence="8 9">
    <name type="scientific">Polyangium fumosum</name>
    <dbReference type="NCBI Taxonomy" id="889272"/>
    <lineage>
        <taxon>Bacteria</taxon>
        <taxon>Pseudomonadati</taxon>
        <taxon>Myxococcota</taxon>
        <taxon>Polyangia</taxon>
        <taxon>Polyangiales</taxon>
        <taxon>Polyangiaceae</taxon>
        <taxon>Polyangium</taxon>
    </lineage>
</organism>
<dbReference type="OrthoDB" id="5481316at2"/>
<evidence type="ECO:0000256" key="3">
    <source>
        <dbReference type="ARBA" id="ARBA00023015"/>
    </source>
</evidence>
<dbReference type="PANTHER" id="PTHR32071">
    <property type="entry name" value="TRANSCRIPTIONAL REGULATORY PROTEIN"/>
    <property type="match status" value="1"/>
</dbReference>
<dbReference type="InterPro" id="IPR027417">
    <property type="entry name" value="P-loop_NTPase"/>
</dbReference>
<proteinExistence type="predicted"/>
<evidence type="ECO:0000313" key="9">
    <source>
        <dbReference type="Proteomes" id="UP000309215"/>
    </source>
</evidence>
<gene>
    <name evidence="8" type="ORF">E8A74_45545</name>
</gene>
<keyword evidence="9" id="KW-1185">Reference proteome</keyword>
<keyword evidence="2" id="KW-0067">ATP-binding</keyword>
<dbReference type="SUPFAM" id="SSF46689">
    <property type="entry name" value="Homeodomain-like"/>
    <property type="match status" value="1"/>
</dbReference>
<dbReference type="Pfam" id="PF00498">
    <property type="entry name" value="FHA"/>
    <property type="match status" value="1"/>
</dbReference>
<dbReference type="SMART" id="SM00382">
    <property type="entry name" value="AAA"/>
    <property type="match status" value="1"/>
</dbReference>
<dbReference type="InterPro" id="IPR058031">
    <property type="entry name" value="AAA_lid_NorR"/>
</dbReference>
<dbReference type="InterPro" id="IPR025662">
    <property type="entry name" value="Sigma_54_int_dom_ATP-bd_1"/>
</dbReference>
<dbReference type="InterPro" id="IPR025943">
    <property type="entry name" value="Sigma_54_int_dom_ATP-bd_2"/>
</dbReference>
<reference evidence="8 9" key="1">
    <citation type="submission" date="2019-04" db="EMBL/GenBank/DDBJ databases">
        <authorList>
            <person name="Li Y."/>
            <person name="Wang J."/>
        </authorList>
    </citation>
    <scope>NUCLEOTIDE SEQUENCE [LARGE SCALE GENOMIC DNA]</scope>
    <source>
        <strain evidence="8 9">DSM 14668</strain>
    </source>
</reference>
<feature type="region of interest" description="Disordered" evidence="5">
    <location>
        <begin position="405"/>
        <end position="430"/>
    </location>
</feature>
<dbReference type="Gene3D" id="1.10.10.60">
    <property type="entry name" value="Homeodomain-like"/>
    <property type="match status" value="1"/>
</dbReference>
<feature type="domain" description="Sigma-54 factor interaction" evidence="7">
    <location>
        <begin position="432"/>
        <end position="661"/>
    </location>
</feature>